<protein>
    <submittedName>
        <fullName evidence="1">Uncharacterized protein</fullName>
    </submittedName>
</protein>
<name>A0ABS3RE67_9ACTN</name>
<organism evidence="1 2">
    <name type="scientific">Actinomadura nitritigenes</name>
    <dbReference type="NCBI Taxonomy" id="134602"/>
    <lineage>
        <taxon>Bacteria</taxon>
        <taxon>Bacillati</taxon>
        <taxon>Actinomycetota</taxon>
        <taxon>Actinomycetes</taxon>
        <taxon>Streptosporangiales</taxon>
        <taxon>Thermomonosporaceae</taxon>
        <taxon>Actinomadura</taxon>
    </lineage>
</organism>
<evidence type="ECO:0000313" key="1">
    <source>
        <dbReference type="EMBL" id="MBO2444522.1"/>
    </source>
</evidence>
<reference evidence="1 2" key="1">
    <citation type="submission" date="2021-03" db="EMBL/GenBank/DDBJ databases">
        <authorList>
            <person name="Kanchanasin P."/>
            <person name="Saeng-In P."/>
            <person name="Phongsopitanun W."/>
            <person name="Yuki M."/>
            <person name="Kudo T."/>
            <person name="Ohkuma M."/>
            <person name="Tanasupawat S."/>
        </authorList>
    </citation>
    <scope>NUCLEOTIDE SEQUENCE [LARGE SCALE GENOMIC DNA]</scope>
    <source>
        <strain evidence="1 2">L46</strain>
    </source>
</reference>
<sequence length="96" mass="10373">MVPIDAKTRMRPHTGRYAISCTCTCAQAGLPFTDANAPIPHYYVLGDAFSDLAVPTAAAVTAYTTIGHPHPSGAYYLIETHHPRPFETVFGATPRQ</sequence>
<dbReference type="Proteomes" id="UP000666915">
    <property type="component" value="Unassembled WGS sequence"/>
</dbReference>
<accession>A0ABS3RE67</accession>
<gene>
    <name evidence="1" type="ORF">J4557_44095</name>
</gene>
<evidence type="ECO:0000313" key="2">
    <source>
        <dbReference type="Proteomes" id="UP000666915"/>
    </source>
</evidence>
<dbReference type="EMBL" id="JAGEOK010000047">
    <property type="protein sequence ID" value="MBO2444522.1"/>
    <property type="molecule type" value="Genomic_DNA"/>
</dbReference>
<proteinExistence type="predicted"/>
<keyword evidence="2" id="KW-1185">Reference proteome</keyword>
<dbReference type="RefSeq" id="WP_208273008.1">
    <property type="nucleotide sequence ID" value="NZ_BAAAGM010000104.1"/>
</dbReference>
<comment type="caution">
    <text evidence="1">The sequence shown here is derived from an EMBL/GenBank/DDBJ whole genome shotgun (WGS) entry which is preliminary data.</text>
</comment>